<evidence type="ECO:0000256" key="1">
    <source>
        <dbReference type="SAM" id="Phobius"/>
    </source>
</evidence>
<name>A0A3B1C8L2_9ZZZZ</name>
<proteinExistence type="predicted"/>
<dbReference type="AlphaFoldDB" id="A0A3B1C8L2"/>
<organism evidence="2">
    <name type="scientific">hydrothermal vent metagenome</name>
    <dbReference type="NCBI Taxonomy" id="652676"/>
    <lineage>
        <taxon>unclassified sequences</taxon>
        <taxon>metagenomes</taxon>
        <taxon>ecological metagenomes</taxon>
    </lineage>
</organism>
<sequence>MRTGRPDFLSRHIVLILIILVMLGILLSVVAIIIYSAHFPGPLPLDYALWGAVGDFFGGVLNPIFSFLAFIALLITIILQNQELSLSRDELTKSAEALIDQSKAANLQNFENTFFQMVHLHNDIVNSMSISDPDDANTGIVGRHCFLEYYQYFLSHFDKAKQECDGKDPLAIVDKGFDSFLIENQASVGHYFRNLFTLVDFVDKSTIENKKHYTNMIRAQLSSYELALLFYNCLWRIGRMKFKALVEKHALMTNLDASLLTDAEGQIPLYEDSAYGDLEIREKFLNRNIGKA</sequence>
<evidence type="ECO:0008006" key="3">
    <source>
        <dbReference type="Google" id="ProtNLM"/>
    </source>
</evidence>
<dbReference type="Pfam" id="PF16872">
    <property type="entry name" value="putAbiC"/>
    <property type="match status" value="1"/>
</dbReference>
<gene>
    <name evidence="2" type="ORF">MNBD_NITROSPINAE02-471</name>
</gene>
<feature type="transmembrane region" description="Helical" evidence="1">
    <location>
        <begin position="56"/>
        <end position="79"/>
    </location>
</feature>
<protein>
    <recommendedName>
        <fullName evidence="3">Phage abortive infection protein</fullName>
    </recommendedName>
</protein>
<evidence type="ECO:0000313" key="2">
    <source>
        <dbReference type="EMBL" id="VAX21003.1"/>
    </source>
</evidence>
<keyword evidence="1" id="KW-0472">Membrane</keyword>
<reference evidence="2" key="1">
    <citation type="submission" date="2018-06" db="EMBL/GenBank/DDBJ databases">
        <authorList>
            <person name="Zhirakovskaya E."/>
        </authorList>
    </citation>
    <scope>NUCLEOTIDE SEQUENCE</scope>
</reference>
<accession>A0A3B1C8L2</accession>
<feature type="transmembrane region" description="Helical" evidence="1">
    <location>
        <begin position="12"/>
        <end position="36"/>
    </location>
</feature>
<dbReference type="EMBL" id="UOGE01000063">
    <property type="protein sequence ID" value="VAX21003.1"/>
    <property type="molecule type" value="Genomic_DNA"/>
</dbReference>
<keyword evidence="1" id="KW-1133">Transmembrane helix</keyword>
<dbReference type="InterPro" id="IPR031709">
    <property type="entry name" value="PutAbiC"/>
</dbReference>
<keyword evidence="1" id="KW-0812">Transmembrane</keyword>